<evidence type="ECO:0000256" key="4">
    <source>
        <dbReference type="ARBA" id="ARBA00022968"/>
    </source>
</evidence>
<dbReference type="PANTHER" id="PTHR32285">
    <property type="entry name" value="PROTEIN TRICHOME BIREFRINGENCE-LIKE 9-RELATED"/>
    <property type="match status" value="1"/>
</dbReference>
<evidence type="ECO:0008006" key="14">
    <source>
        <dbReference type="Google" id="ProtNLM"/>
    </source>
</evidence>
<evidence type="ECO:0000313" key="12">
    <source>
        <dbReference type="EMBL" id="KAK1269102.1"/>
    </source>
</evidence>
<evidence type="ECO:0000256" key="1">
    <source>
        <dbReference type="ARBA" id="ARBA00004323"/>
    </source>
</evidence>
<proteinExistence type="inferred from homology"/>
<keyword evidence="4" id="KW-0735">Signal-anchor</keyword>
<evidence type="ECO:0000256" key="9">
    <source>
        <dbReference type="SAM" id="Phobius"/>
    </source>
</evidence>
<evidence type="ECO:0000259" key="11">
    <source>
        <dbReference type="Pfam" id="PF14416"/>
    </source>
</evidence>
<dbReference type="InterPro" id="IPR026057">
    <property type="entry name" value="TBL_C"/>
</dbReference>
<comment type="caution">
    <text evidence="12">The sequence shown here is derived from an EMBL/GenBank/DDBJ whole genome shotgun (WGS) entry which is preliminary data.</text>
</comment>
<feature type="transmembrane region" description="Helical" evidence="9">
    <location>
        <begin position="26"/>
        <end position="46"/>
    </location>
</feature>
<dbReference type="Pfam" id="PF13839">
    <property type="entry name" value="PC-Esterase"/>
    <property type="match status" value="1"/>
</dbReference>
<dbReference type="Pfam" id="PF14416">
    <property type="entry name" value="PMR5N"/>
    <property type="match status" value="1"/>
</dbReference>
<dbReference type="GO" id="GO:0000139">
    <property type="term" value="C:Golgi membrane"/>
    <property type="evidence" value="ECO:0007669"/>
    <property type="project" value="UniProtKB-SubCell"/>
</dbReference>
<evidence type="ECO:0000256" key="6">
    <source>
        <dbReference type="ARBA" id="ARBA00023034"/>
    </source>
</evidence>
<accession>A0AAV9AYM3</accession>
<reference evidence="12" key="1">
    <citation type="journal article" date="2023" name="Nat. Commun.">
        <title>Diploid and tetraploid genomes of Acorus and the evolution of monocots.</title>
        <authorList>
            <person name="Ma L."/>
            <person name="Liu K.W."/>
            <person name="Li Z."/>
            <person name="Hsiao Y.Y."/>
            <person name="Qi Y."/>
            <person name="Fu T."/>
            <person name="Tang G.D."/>
            <person name="Zhang D."/>
            <person name="Sun W.H."/>
            <person name="Liu D.K."/>
            <person name="Li Y."/>
            <person name="Chen G.Z."/>
            <person name="Liu X.D."/>
            <person name="Liao X.Y."/>
            <person name="Jiang Y.T."/>
            <person name="Yu X."/>
            <person name="Hao Y."/>
            <person name="Huang J."/>
            <person name="Zhao X.W."/>
            <person name="Ke S."/>
            <person name="Chen Y.Y."/>
            <person name="Wu W.L."/>
            <person name="Hsu J.L."/>
            <person name="Lin Y.F."/>
            <person name="Huang M.D."/>
            <person name="Li C.Y."/>
            <person name="Huang L."/>
            <person name="Wang Z.W."/>
            <person name="Zhao X."/>
            <person name="Zhong W.Y."/>
            <person name="Peng D.H."/>
            <person name="Ahmad S."/>
            <person name="Lan S."/>
            <person name="Zhang J.S."/>
            <person name="Tsai W.C."/>
            <person name="Van de Peer Y."/>
            <person name="Liu Z.J."/>
        </authorList>
    </citation>
    <scope>NUCLEOTIDE SEQUENCE</scope>
    <source>
        <strain evidence="12">SCP</strain>
    </source>
</reference>
<dbReference type="EMBL" id="JAUJYN010000006">
    <property type="protein sequence ID" value="KAK1269102.1"/>
    <property type="molecule type" value="Genomic_DNA"/>
</dbReference>
<protein>
    <recommendedName>
        <fullName evidence="14">Trichome birefringence-like N-terminal domain-containing protein</fullName>
    </recommendedName>
</protein>
<comment type="similarity">
    <text evidence="2">Belongs to the PC-esterase family. TBL subfamily.</text>
</comment>
<dbReference type="AlphaFoldDB" id="A0AAV9AYM3"/>
<gene>
    <name evidence="12" type="ORF">QJS04_geneDACA006774</name>
</gene>
<evidence type="ECO:0000313" key="13">
    <source>
        <dbReference type="Proteomes" id="UP001179952"/>
    </source>
</evidence>
<keyword evidence="13" id="KW-1185">Reference proteome</keyword>
<dbReference type="InterPro" id="IPR029962">
    <property type="entry name" value="TBL"/>
</dbReference>
<comment type="subcellular location">
    <subcellularLocation>
        <location evidence="1">Golgi apparatus membrane</location>
        <topology evidence="1">Single-pass type II membrane protein</topology>
    </subcellularLocation>
</comment>
<feature type="domain" description="Trichome birefringence-like N-terminal" evidence="11">
    <location>
        <begin position="79"/>
        <end position="133"/>
    </location>
</feature>
<dbReference type="InterPro" id="IPR025846">
    <property type="entry name" value="TBL_N"/>
</dbReference>
<evidence type="ECO:0000256" key="2">
    <source>
        <dbReference type="ARBA" id="ARBA00007727"/>
    </source>
</evidence>
<keyword evidence="7 9" id="KW-0472">Membrane</keyword>
<dbReference type="Proteomes" id="UP001179952">
    <property type="component" value="Unassembled WGS sequence"/>
</dbReference>
<dbReference type="GO" id="GO:1990538">
    <property type="term" value="F:xylan O-acetyltransferase activity"/>
    <property type="evidence" value="ECO:0007669"/>
    <property type="project" value="UniProtKB-ARBA"/>
</dbReference>
<evidence type="ECO:0000256" key="7">
    <source>
        <dbReference type="ARBA" id="ARBA00023136"/>
    </source>
</evidence>
<dbReference type="PANTHER" id="PTHR32285:SF48">
    <property type="entry name" value="PROTEIN TRICHOME BIREFRINGENCE-LIKE 19"/>
    <property type="match status" value="1"/>
</dbReference>
<keyword evidence="3 9" id="KW-0812">Transmembrane</keyword>
<evidence type="ECO:0000256" key="3">
    <source>
        <dbReference type="ARBA" id="ARBA00022692"/>
    </source>
</evidence>
<name>A0AAV9AYM3_ACOGR</name>
<keyword evidence="6" id="KW-0333">Golgi apparatus</keyword>
<sequence length="424" mass="48577">MKKGQYHLDPPLKQPHTTLSNTPRPITVLALSVTLILITTSCLYYLPLLTLPTSFFTPSPPPPQRSDDTNVVRSTKKKKKCDIFTGEWVPNPQRPPPYTNNSCWAIHEHQNCMKFGRPDSDYLRWRWKPDGCELPAFNPGQFLALVQGKSLAFIGDSIGRNQMQSLMCLLSRVTYPELISETVLKDQVIASWHYPAFNFTLSNFWSPYLLLGSEADPNSTSPTSLYHLHLHRPDPSWAAHAARFDYLIFSAGHWFFRPLMSYHPNNNTATPISVNDAYRLAFRTAFSALNEGRFKGMAFLRTYSPAHFEGGAWNDGGDCVRRRPFRANETRLEGYELEMYMIQLEEFRAAERVGRRRGVRFRLLDVTGPMLLRPDGHPGRYGHPKNVTKYNDCVHWCLPGPVDVWNGFLLHMLKMDNGRGGWED</sequence>
<feature type="domain" description="Trichome birefringence-like C-terminal" evidence="10">
    <location>
        <begin position="134"/>
        <end position="412"/>
    </location>
</feature>
<reference evidence="12" key="2">
    <citation type="submission" date="2023-06" db="EMBL/GenBank/DDBJ databases">
        <authorList>
            <person name="Ma L."/>
            <person name="Liu K.-W."/>
            <person name="Li Z."/>
            <person name="Hsiao Y.-Y."/>
            <person name="Qi Y."/>
            <person name="Fu T."/>
            <person name="Tang G."/>
            <person name="Zhang D."/>
            <person name="Sun W.-H."/>
            <person name="Liu D.-K."/>
            <person name="Li Y."/>
            <person name="Chen G.-Z."/>
            <person name="Liu X.-D."/>
            <person name="Liao X.-Y."/>
            <person name="Jiang Y.-T."/>
            <person name="Yu X."/>
            <person name="Hao Y."/>
            <person name="Huang J."/>
            <person name="Zhao X.-W."/>
            <person name="Ke S."/>
            <person name="Chen Y.-Y."/>
            <person name="Wu W.-L."/>
            <person name="Hsu J.-L."/>
            <person name="Lin Y.-F."/>
            <person name="Huang M.-D."/>
            <person name="Li C.-Y."/>
            <person name="Huang L."/>
            <person name="Wang Z.-W."/>
            <person name="Zhao X."/>
            <person name="Zhong W.-Y."/>
            <person name="Peng D.-H."/>
            <person name="Ahmad S."/>
            <person name="Lan S."/>
            <person name="Zhang J.-S."/>
            <person name="Tsai W.-C."/>
            <person name="Van De Peer Y."/>
            <person name="Liu Z.-J."/>
        </authorList>
    </citation>
    <scope>NUCLEOTIDE SEQUENCE</scope>
    <source>
        <strain evidence="12">SCP</strain>
        <tissue evidence="12">Leaves</tissue>
    </source>
</reference>
<evidence type="ECO:0000259" key="10">
    <source>
        <dbReference type="Pfam" id="PF13839"/>
    </source>
</evidence>
<evidence type="ECO:0000256" key="5">
    <source>
        <dbReference type="ARBA" id="ARBA00022989"/>
    </source>
</evidence>
<organism evidence="12 13">
    <name type="scientific">Acorus gramineus</name>
    <name type="common">Dwarf sweet flag</name>
    <dbReference type="NCBI Taxonomy" id="55184"/>
    <lineage>
        <taxon>Eukaryota</taxon>
        <taxon>Viridiplantae</taxon>
        <taxon>Streptophyta</taxon>
        <taxon>Embryophyta</taxon>
        <taxon>Tracheophyta</taxon>
        <taxon>Spermatophyta</taxon>
        <taxon>Magnoliopsida</taxon>
        <taxon>Liliopsida</taxon>
        <taxon>Acoraceae</taxon>
        <taxon>Acorus</taxon>
    </lineage>
</organism>
<feature type="region of interest" description="Disordered" evidence="8">
    <location>
        <begin position="1"/>
        <end position="21"/>
    </location>
</feature>
<keyword evidence="5 9" id="KW-1133">Transmembrane helix</keyword>
<evidence type="ECO:0000256" key="8">
    <source>
        <dbReference type="SAM" id="MobiDB-lite"/>
    </source>
</evidence>